<accession>A0A9W9VCY0</accession>
<protein>
    <recommendedName>
        <fullName evidence="1">DUF7580 domain-containing protein</fullName>
    </recommendedName>
</protein>
<reference evidence="2" key="2">
    <citation type="journal article" date="2023" name="IMA Fungus">
        <title>Comparative genomic study of the Penicillium genus elucidates a diverse pangenome and 15 lateral gene transfer events.</title>
        <authorList>
            <person name="Petersen C."/>
            <person name="Sorensen T."/>
            <person name="Nielsen M.R."/>
            <person name="Sondergaard T.E."/>
            <person name="Sorensen J.L."/>
            <person name="Fitzpatrick D.A."/>
            <person name="Frisvad J.C."/>
            <person name="Nielsen K.L."/>
        </authorList>
    </citation>
    <scope>NUCLEOTIDE SEQUENCE</scope>
    <source>
        <strain evidence="2">IBT 29677</strain>
    </source>
</reference>
<organism evidence="2 3">
    <name type="scientific">Penicillium cosmopolitanum</name>
    <dbReference type="NCBI Taxonomy" id="1131564"/>
    <lineage>
        <taxon>Eukaryota</taxon>
        <taxon>Fungi</taxon>
        <taxon>Dikarya</taxon>
        <taxon>Ascomycota</taxon>
        <taxon>Pezizomycotina</taxon>
        <taxon>Eurotiomycetes</taxon>
        <taxon>Eurotiomycetidae</taxon>
        <taxon>Eurotiales</taxon>
        <taxon>Aspergillaceae</taxon>
        <taxon>Penicillium</taxon>
    </lineage>
</organism>
<dbReference type="Pfam" id="PF24476">
    <property type="entry name" value="DUF7580"/>
    <property type="match status" value="1"/>
</dbReference>
<name>A0A9W9VCY0_9EURO</name>
<comment type="caution">
    <text evidence="2">The sequence shown here is derived from an EMBL/GenBank/DDBJ whole genome shotgun (WGS) entry which is preliminary data.</text>
</comment>
<dbReference type="EMBL" id="JAPZBU010000012">
    <property type="protein sequence ID" value="KAJ5376149.1"/>
    <property type="molecule type" value="Genomic_DNA"/>
</dbReference>
<evidence type="ECO:0000313" key="2">
    <source>
        <dbReference type="EMBL" id="KAJ5376149.1"/>
    </source>
</evidence>
<dbReference type="Proteomes" id="UP001147747">
    <property type="component" value="Unassembled WGS sequence"/>
</dbReference>
<dbReference type="PANTHER" id="PTHR35186:SF4">
    <property type="entry name" value="PRION-INHIBITION AND PROPAGATION HELO DOMAIN-CONTAINING PROTEIN"/>
    <property type="match status" value="1"/>
</dbReference>
<proteinExistence type="predicted"/>
<feature type="domain" description="DUF7580" evidence="1">
    <location>
        <begin position="32"/>
        <end position="211"/>
    </location>
</feature>
<evidence type="ECO:0000313" key="3">
    <source>
        <dbReference type="Proteomes" id="UP001147747"/>
    </source>
</evidence>
<reference evidence="2" key="1">
    <citation type="submission" date="2022-12" db="EMBL/GenBank/DDBJ databases">
        <authorList>
            <person name="Petersen C."/>
        </authorList>
    </citation>
    <scope>NUCLEOTIDE SEQUENCE</scope>
    <source>
        <strain evidence="2">IBT 29677</strain>
    </source>
</reference>
<dbReference type="GeneID" id="81376652"/>
<dbReference type="RefSeq" id="XP_056481179.1">
    <property type="nucleotide sequence ID" value="XM_056637672.1"/>
</dbReference>
<keyword evidence="3" id="KW-1185">Reference proteome</keyword>
<dbReference type="InterPro" id="IPR056002">
    <property type="entry name" value="DUF7580"/>
</dbReference>
<dbReference type="PANTHER" id="PTHR35186">
    <property type="entry name" value="ANK_REP_REGION DOMAIN-CONTAINING PROTEIN"/>
    <property type="match status" value="1"/>
</dbReference>
<sequence length="243" mass="28503">MKLTDTTQGAIWRNFLPQPSVPLADWLEQTLNLSNRVKVTLAYTIARSVWQYYDSYWMTKPWTHENIQIMKETISDRNQIRPHPYFTTKLHKCKDQKVDYCYADDLFHLYPGILALGVVLVEIATKQPFRPGRPHYIWDETTINEYYEWAWTTANCSKLGSTIGAAYESVVNNCLDSELFRHGSINPSKSDKDLQTRQSLLYEKVVLPLQELYHAYKDDWEIQDISRSVLTLTRNFQGWKPLS</sequence>
<dbReference type="OrthoDB" id="206201at2759"/>
<gene>
    <name evidence="2" type="ORF">N7509_013035</name>
</gene>
<dbReference type="AlphaFoldDB" id="A0A9W9VCY0"/>
<evidence type="ECO:0000259" key="1">
    <source>
        <dbReference type="Pfam" id="PF24476"/>
    </source>
</evidence>